<reference evidence="7" key="1">
    <citation type="submission" date="2018-11" db="EMBL/GenBank/DDBJ databases">
        <authorList>
            <person name="Alioto T."/>
            <person name="Alioto T."/>
        </authorList>
    </citation>
    <scope>NUCLEOTIDE SEQUENCE</scope>
</reference>
<feature type="coiled-coil region" evidence="4">
    <location>
        <begin position="357"/>
        <end position="412"/>
    </location>
</feature>
<evidence type="ECO:0000259" key="6">
    <source>
        <dbReference type="PROSITE" id="PS50086"/>
    </source>
</evidence>
<feature type="compositionally biased region" description="Polar residues" evidence="5">
    <location>
        <begin position="40"/>
        <end position="51"/>
    </location>
</feature>
<gene>
    <name evidence="7" type="ORF">MGAL_10B047916</name>
</gene>
<proteinExistence type="predicted"/>
<dbReference type="Gene3D" id="1.10.472.80">
    <property type="entry name" value="Ypt/Rab-GAP domain of gyp1p, domain 3"/>
    <property type="match status" value="1"/>
</dbReference>
<comment type="caution">
    <text evidence="7">The sequence shown here is derived from an EMBL/GenBank/DDBJ whole genome shotgun (WGS) entry which is preliminary data.</text>
</comment>
<organism evidence="7 8">
    <name type="scientific">Mytilus galloprovincialis</name>
    <name type="common">Mediterranean mussel</name>
    <dbReference type="NCBI Taxonomy" id="29158"/>
    <lineage>
        <taxon>Eukaryota</taxon>
        <taxon>Metazoa</taxon>
        <taxon>Spiralia</taxon>
        <taxon>Lophotrochozoa</taxon>
        <taxon>Mollusca</taxon>
        <taxon>Bivalvia</taxon>
        <taxon>Autobranchia</taxon>
        <taxon>Pteriomorphia</taxon>
        <taxon>Mytilida</taxon>
        <taxon>Mytiloidea</taxon>
        <taxon>Mytilidae</taxon>
        <taxon>Mytilinae</taxon>
        <taxon>Mytilus</taxon>
    </lineage>
</organism>
<evidence type="ECO:0000256" key="3">
    <source>
        <dbReference type="ARBA" id="ARBA00023054"/>
    </source>
</evidence>
<dbReference type="Gene3D" id="1.10.10.750">
    <property type="entry name" value="Ypt/Rab-GAP domain of gyp1p, domain 1"/>
    <property type="match status" value="1"/>
</dbReference>
<dbReference type="PANTHER" id="PTHR47219:SF22">
    <property type="entry name" value="RAB-GAP TBC DOMAIN-CONTAINING PROTEIN"/>
    <property type="match status" value="1"/>
</dbReference>
<keyword evidence="1" id="KW-0343">GTPase activation</keyword>
<dbReference type="InterPro" id="IPR000195">
    <property type="entry name" value="Rab-GAP-TBC_dom"/>
</dbReference>
<dbReference type="SMART" id="SM00164">
    <property type="entry name" value="TBC"/>
    <property type="match status" value="1"/>
</dbReference>
<dbReference type="PANTHER" id="PTHR47219">
    <property type="entry name" value="RAB GTPASE-ACTIVATING PROTEIN 1-LIKE"/>
    <property type="match status" value="1"/>
</dbReference>
<keyword evidence="3 4" id="KW-0175">Coiled coil</keyword>
<feature type="compositionally biased region" description="Low complexity" evidence="5">
    <location>
        <begin position="52"/>
        <end position="70"/>
    </location>
</feature>
<feature type="coiled-coil region" evidence="4">
    <location>
        <begin position="600"/>
        <end position="641"/>
    </location>
</feature>
<evidence type="ECO:0000256" key="4">
    <source>
        <dbReference type="SAM" id="Coils"/>
    </source>
</evidence>
<dbReference type="EMBL" id="UYJE01001149">
    <property type="protein sequence ID" value="VDH99541.1"/>
    <property type="molecule type" value="Genomic_DNA"/>
</dbReference>
<keyword evidence="2" id="KW-0597">Phosphoprotein</keyword>
<dbReference type="FunFam" id="1.10.10.750:FF:000003">
    <property type="entry name" value="GTPase activating protein (Evi5)"/>
    <property type="match status" value="1"/>
</dbReference>
<dbReference type="InterPro" id="IPR035969">
    <property type="entry name" value="Rab-GAP_TBC_sf"/>
</dbReference>
<dbReference type="InterPro" id="IPR050302">
    <property type="entry name" value="Rab_GAP_TBC_domain"/>
</dbReference>
<dbReference type="Gene3D" id="1.10.8.270">
    <property type="entry name" value="putative rabgap domain of human tbc1 domain family member 14 like domains"/>
    <property type="match status" value="1"/>
</dbReference>
<sequence length="880" mass="100739">MSSDDKQKTEEVSSLQAEELELLAKLEEANRRLLSDEKSAFNSTPSPTLGHSRQGSASSVVSSVSSNSQQHSEEDGTGQPFGNLWDIWGKLVNDWDNAKKKPAYLKELVRKGIPHPFRGLAWQLLLNVHSSPHKQMYVEYMRESSPSERYIRRDIARTFPDHEFFKEKDGVGQESLFNVMKAYSLHDREVGYCQGSGFIVGLLLMQMPEEEAFAVLVKLMQDYRLRELFKPSMAELSLCMYKLECLIQDLLPALYLHFQSQGFYTSMYASSWFLTLFATTLSLSLACRVMDLFISEGMDIIFKLGIAILQSSQDYLMSLDMEGILKFFTKELPLKYEQEPERLFQPAYYVKYNAKKMKKIEKEYTALKSKENEDQIELRRLRTENRLLRQRIDNLEKESASLADRLIQYQLTRAQEAEETYALKNVLSTIKKELAESQKKLSVANSLIGDIKQRTSSINSASALDDDEAQTVIQNLQEELIVIRLKDADTDSLVKELRSKIKELEDTNVQLQRAPSNDIQNLQEELIAVKLREAEANLGLKEMRQTVHELESMWESFKHKSTADSPTSSPKDKNHNKEVKQLQEDVMTIKVREANCMSDLKDTKQKYMELETQNHICTNQIRRMDEENKLLKAKYEEGLEREKKLDGHIKEHIRKIDDMQSQRREETMMLKIKEAENTHVIAELKQRIAELEIQVLQLKFFQNSPKSTSYNGLEVSDSESEEDFEELENPESLNKTLSDIIEGKNKACDLSLNTHHLGAESELTNGQSLTSGFKECLTRETSLQNSSSPIVLVTQDSEVCSNEEETQCNGNLSEDHSDLSANSFSVNKQDVCREIESTLENPSTNGTKDSTNVESSLLDEISSSLQTISFQNQETDENTN</sequence>
<name>A0A8B6C4W6_MYTGA</name>
<evidence type="ECO:0000256" key="1">
    <source>
        <dbReference type="ARBA" id="ARBA00022468"/>
    </source>
</evidence>
<feature type="region of interest" description="Disordered" evidence="5">
    <location>
        <begin position="707"/>
        <end position="731"/>
    </location>
</feature>
<protein>
    <submittedName>
        <fullName evidence="7">Ecotropic viral integration site 5 protein</fullName>
    </submittedName>
</protein>
<evidence type="ECO:0000313" key="7">
    <source>
        <dbReference type="EMBL" id="VDH99541.1"/>
    </source>
</evidence>
<feature type="region of interest" description="Disordered" evidence="5">
    <location>
        <begin position="36"/>
        <end position="79"/>
    </location>
</feature>
<keyword evidence="8" id="KW-1185">Reference proteome</keyword>
<evidence type="ECO:0000256" key="5">
    <source>
        <dbReference type="SAM" id="MobiDB-lite"/>
    </source>
</evidence>
<feature type="domain" description="Rab-GAP TBC" evidence="6">
    <location>
        <begin position="112"/>
        <end position="297"/>
    </location>
</feature>
<accession>A0A8B6C4W6</accession>
<dbReference type="PROSITE" id="PS50086">
    <property type="entry name" value="TBC_RABGAP"/>
    <property type="match status" value="1"/>
</dbReference>
<dbReference type="AlphaFoldDB" id="A0A8B6C4W6"/>
<dbReference type="SUPFAM" id="SSF47923">
    <property type="entry name" value="Ypt/Rab-GAP domain of gyp1p"/>
    <property type="match status" value="2"/>
</dbReference>
<evidence type="ECO:0000313" key="8">
    <source>
        <dbReference type="Proteomes" id="UP000596742"/>
    </source>
</evidence>
<dbReference type="FunFam" id="1.10.8.270:FF:000003">
    <property type="entry name" value="Ecotropic viral integration site 5"/>
    <property type="match status" value="1"/>
</dbReference>
<dbReference type="FunFam" id="1.10.472.80:FF:000002">
    <property type="entry name" value="Ecotropic viral integration site 5"/>
    <property type="match status" value="1"/>
</dbReference>
<evidence type="ECO:0000256" key="2">
    <source>
        <dbReference type="ARBA" id="ARBA00022553"/>
    </source>
</evidence>
<feature type="compositionally biased region" description="Basic and acidic residues" evidence="5">
    <location>
        <begin position="570"/>
        <end position="580"/>
    </location>
</feature>
<feature type="compositionally biased region" description="Acidic residues" evidence="5">
    <location>
        <begin position="716"/>
        <end position="729"/>
    </location>
</feature>
<dbReference type="Pfam" id="PF00566">
    <property type="entry name" value="RabGAP-TBC"/>
    <property type="match status" value="1"/>
</dbReference>
<feature type="region of interest" description="Disordered" evidence="5">
    <location>
        <begin position="557"/>
        <end position="580"/>
    </location>
</feature>
<dbReference type="Proteomes" id="UP000596742">
    <property type="component" value="Unassembled WGS sequence"/>
</dbReference>
<dbReference type="GO" id="GO:0005096">
    <property type="term" value="F:GTPase activator activity"/>
    <property type="evidence" value="ECO:0007669"/>
    <property type="project" value="UniProtKB-KW"/>
</dbReference>
<dbReference type="GO" id="GO:0031267">
    <property type="term" value="F:small GTPase binding"/>
    <property type="evidence" value="ECO:0007669"/>
    <property type="project" value="UniProtKB-ARBA"/>
</dbReference>